<sequence length="86" mass="8678">QPPQQRPRPPAELSRAAADALAAAAFRNAQDDSFRSPWAAAAGRQGLLARLFAKGGKMDDCTCVVALVRDARAAAAATSDGAGGGA</sequence>
<keyword evidence="2" id="KW-1185">Reference proteome</keyword>
<organism evidence="1 2">
    <name type="scientific">Monoraphidium neglectum</name>
    <dbReference type="NCBI Taxonomy" id="145388"/>
    <lineage>
        <taxon>Eukaryota</taxon>
        <taxon>Viridiplantae</taxon>
        <taxon>Chlorophyta</taxon>
        <taxon>core chlorophytes</taxon>
        <taxon>Chlorophyceae</taxon>
        <taxon>CS clade</taxon>
        <taxon>Sphaeropleales</taxon>
        <taxon>Selenastraceae</taxon>
        <taxon>Monoraphidium</taxon>
    </lineage>
</organism>
<feature type="non-terminal residue" evidence="1">
    <location>
        <position position="1"/>
    </location>
</feature>
<evidence type="ECO:0000313" key="2">
    <source>
        <dbReference type="Proteomes" id="UP000054498"/>
    </source>
</evidence>
<accession>A0A0D2LX46</accession>
<dbReference type="AlphaFoldDB" id="A0A0D2LX46"/>
<protein>
    <submittedName>
        <fullName evidence="1">Uncharacterized protein</fullName>
    </submittedName>
</protein>
<evidence type="ECO:0000313" key="1">
    <source>
        <dbReference type="EMBL" id="KIY94081.1"/>
    </source>
</evidence>
<gene>
    <name evidence="1" type="ORF">MNEG_13880</name>
</gene>
<dbReference type="Proteomes" id="UP000054498">
    <property type="component" value="Unassembled WGS sequence"/>
</dbReference>
<dbReference type="RefSeq" id="XP_013893101.1">
    <property type="nucleotide sequence ID" value="XM_014037647.1"/>
</dbReference>
<dbReference type="KEGG" id="mng:MNEG_13880"/>
<dbReference type="GeneID" id="25731387"/>
<dbReference type="EMBL" id="KK104326">
    <property type="protein sequence ID" value="KIY94081.1"/>
    <property type="molecule type" value="Genomic_DNA"/>
</dbReference>
<proteinExistence type="predicted"/>
<reference evidence="1 2" key="1">
    <citation type="journal article" date="2013" name="BMC Genomics">
        <title>Reconstruction of the lipid metabolism for the microalga Monoraphidium neglectum from its genome sequence reveals characteristics suitable for biofuel production.</title>
        <authorList>
            <person name="Bogen C."/>
            <person name="Al-Dilaimi A."/>
            <person name="Albersmeier A."/>
            <person name="Wichmann J."/>
            <person name="Grundmann M."/>
            <person name="Rupp O."/>
            <person name="Lauersen K.J."/>
            <person name="Blifernez-Klassen O."/>
            <person name="Kalinowski J."/>
            <person name="Goesmann A."/>
            <person name="Mussgnug J.H."/>
            <person name="Kruse O."/>
        </authorList>
    </citation>
    <scope>NUCLEOTIDE SEQUENCE [LARGE SCALE GENOMIC DNA]</scope>
    <source>
        <strain evidence="1 2">SAG 48.87</strain>
    </source>
</reference>
<name>A0A0D2LX46_9CHLO</name>